<feature type="transmembrane region" description="Helical" evidence="2">
    <location>
        <begin position="21"/>
        <end position="40"/>
    </location>
</feature>
<proteinExistence type="predicted"/>
<dbReference type="InterPro" id="IPR010656">
    <property type="entry name" value="DctM"/>
</dbReference>
<evidence type="ECO:0000256" key="2">
    <source>
        <dbReference type="SAM" id="Phobius"/>
    </source>
</evidence>
<dbReference type="Pfam" id="PF06808">
    <property type="entry name" value="DctM"/>
    <property type="match status" value="1"/>
</dbReference>
<dbReference type="EMBL" id="CP098827">
    <property type="protein sequence ID" value="XBO70245.1"/>
    <property type="molecule type" value="Genomic_DNA"/>
</dbReference>
<feature type="transmembrane region" description="Helical" evidence="2">
    <location>
        <begin position="359"/>
        <end position="376"/>
    </location>
</feature>
<feature type="domain" description="TRAP C4-dicarboxylate transport system permease DctM subunit" evidence="3">
    <location>
        <begin position="122"/>
        <end position="584"/>
    </location>
</feature>
<accession>A0AAU7KFH1</accession>
<dbReference type="PANTHER" id="PTHR43849">
    <property type="entry name" value="BLL3936 PROTEIN"/>
    <property type="match status" value="1"/>
</dbReference>
<feature type="transmembrane region" description="Helical" evidence="2">
    <location>
        <begin position="627"/>
        <end position="653"/>
    </location>
</feature>
<evidence type="ECO:0000313" key="4">
    <source>
        <dbReference type="EMBL" id="XBO70245.1"/>
    </source>
</evidence>
<reference evidence="4" key="1">
    <citation type="submission" date="2022-06" db="EMBL/GenBank/DDBJ databases">
        <title>A novel DMS-producing enzyme.</title>
        <authorList>
            <person name="Zhang Y."/>
        </authorList>
    </citation>
    <scope>NUCLEOTIDE SEQUENCE</scope>
    <source>
        <strain evidence="4">RT37</strain>
    </source>
</reference>
<dbReference type="RefSeq" id="WP_348827010.1">
    <property type="nucleotide sequence ID" value="NZ_CP098827.1"/>
</dbReference>
<feature type="transmembrane region" description="Helical" evidence="2">
    <location>
        <begin position="441"/>
        <end position="465"/>
    </location>
</feature>
<gene>
    <name evidence="4" type="ORF">NFG58_16705</name>
</gene>
<keyword evidence="2" id="KW-1133">Transmembrane helix</keyword>
<keyword evidence="2" id="KW-0812">Transmembrane</keyword>
<feature type="transmembrane region" description="Helical" evidence="2">
    <location>
        <begin position="77"/>
        <end position="98"/>
    </location>
</feature>
<keyword evidence="1" id="KW-0997">Cell inner membrane</keyword>
<comment type="function">
    <text evidence="1">Part of the tripartite ATP-independent periplasmic (TRAP) transport system.</text>
</comment>
<dbReference type="GO" id="GO:0022857">
    <property type="term" value="F:transmembrane transporter activity"/>
    <property type="evidence" value="ECO:0007669"/>
    <property type="project" value="UniProtKB-UniRule"/>
</dbReference>
<feature type="transmembrane region" description="Helical" evidence="2">
    <location>
        <begin position="317"/>
        <end position="339"/>
    </location>
</feature>
<feature type="transmembrane region" description="Helical" evidence="2">
    <location>
        <begin position="570"/>
        <end position="594"/>
    </location>
</feature>
<dbReference type="GO" id="GO:0005886">
    <property type="term" value="C:plasma membrane"/>
    <property type="evidence" value="ECO:0007669"/>
    <property type="project" value="UniProtKB-SubCell"/>
</dbReference>
<feature type="transmembrane region" description="Helical" evidence="2">
    <location>
        <begin position="189"/>
        <end position="211"/>
    </location>
</feature>
<protein>
    <submittedName>
        <fullName evidence="4">TRAP transporter permease</fullName>
    </submittedName>
</protein>
<feature type="transmembrane region" description="Helical" evidence="2">
    <location>
        <begin position="601"/>
        <end position="621"/>
    </location>
</feature>
<feature type="transmembrane region" description="Helical" evidence="2">
    <location>
        <begin position="503"/>
        <end position="531"/>
    </location>
</feature>
<organism evidence="4">
    <name type="scientific">Halomonas sp. RT37</name>
    <dbReference type="NCBI Taxonomy" id="2950872"/>
    <lineage>
        <taxon>Bacteria</taxon>
        <taxon>Pseudomonadati</taxon>
        <taxon>Pseudomonadota</taxon>
        <taxon>Gammaproteobacteria</taxon>
        <taxon>Oceanospirillales</taxon>
        <taxon>Halomonadaceae</taxon>
        <taxon>Halomonas</taxon>
    </lineage>
</organism>
<sequence>MSETAASPVVPGSQANHPKTILWLITLVAVGLSLFQLYSAGIQPLGLFYQRSIHLALVMMLAFLMFPVFGPKRDRGVLGGAIDLVFFIGAMITGGYMALFLDEIINRAGFWSQTDITVGIIATITVLEASRRAVGLGMTIIGLIAILYAFAGPRGELPWLGQFLPGILEHRGYNLDRLVGQLYLGQEGIFGLPMGVAATYIFIFVLFGAFLEITGAGKFFIDLAYAATGRQRGGPAKAAVIASAGMGSISGSAIANVVTTGAFTIPLMKRLGYKPHQAGGIEAAASTGGQIMPPLMGAGAFLIAEYTRLPYLEVVKVSILPAFMYFATVYLFVHIIALKEGMQGMAKDELPQMSDVLKHGWHFLLPLAVLVWLLMMNMSPMRVGYYAIVCMLLVAVLRFAVWFLFVAPGEGQPVTAERLGLACRNGLLKLLEGLELGARNAVAVTMACAVAGIIVGVVGLTGLGLKFSAMMLAFSGGNLLLALIMVLLASLVLGMGLPVTASYIVLIVLVGPALANEFGVPLLIAHLVVFWYSQDSNVTPPIALAGFAGAAIAGAKPMETSFQSWKFAKGLYLVPLFMVYNPEIIVGGPVWLLIWKGFTGLLALGAFAATLEGYLFTRMAIWQRVLLLPAIVGVFLPSLVFDVAGAAVMLAIISLNFWQARRTPATA</sequence>
<dbReference type="AlphaFoldDB" id="A0AAU7KFH1"/>
<dbReference type="InterPro" id="IPR011853">
    <property type="entry name" value="TRAP_DctM-Dct_fused"/>
</dbReference>
<feature type="transmembrane region" description="Helical" evidence="2">
    <location>
        <begin position="538"/>
        <end position="558"/>
    </location>
</feature>
<feature type="transmembrane region" description="Helical" evidence="2">
    <location>
        <begin position="134"/>
        <end position="151"/>
    </location>
</feature>
<evidence type="ECO:0000259" key="3">
    <source>
        <dbReference type="Pfam" id="PF06808"/>
    </source>
</evidence>
<dbReference type="PANTHER" id="PTHR43849:SF2">
    <property type="entry name" value="BLL3936 PROTEIN"/>
    <property type="match status" value="1"/>
</dbReference>
<feature type="transmembrane region" description="Helical" evidence="2">
    <location>
        <begin position="383"/>
        <end position="405"/>
    </location>
</feature>
<dbReference type="NCBIfam" id="TIGR02123">
    <property type="entry name" value="TRAP_fused"/>
    <property type="match status" value="1"/>
</dbReference>
<evidence type="ECO:0000256" key="1">
    <source>
        <dbReference type="RuleBase" id="RU369079"/>
    </source>
</evidence>
<comment type="subcellular location">
    <subcellularLocation>
        <location evidence="1">Cell inner membrane</location>
        <topology evidence="1">Multi-pass membrane protein</topology>
    </subcellularLocation>
</comment>
<name>A0AAU7KFH1_9GAMM</name>
<keyword evidence="2" id="KW-0472">Membrane</keyword>
<feature type="transmembrane region" description="Helical" evidence="2">
    <location>
        <begin position="52"/>
        <end position="70"/>
    </location>
</feature>
<feature type="transmembrane region" description="Helical" evidence="2">
    <location>
        <begin position="477"/>
        <end position="497"/>
    </location>
</feature>
<keyword evidence="1" id="KW-0813">Transport</keyword>
<keyword evidence="1" id="KW-1003">Cell membrane</keyword>